<comment type="similarity">
    <text evidence="1">Belongs to the LysR transcriptional regulatory family.</text>
</comment>
<dbReference type="SUPFAM" id="SSF46785">
    <property type="entry name" value="Winged helix' DNA-binding domain"/>
    <property type="match status" value="1"/>
</dbReference>
<reference evidence="6 7" key="1">
    <citation type="submission" date="2015-09" db="EMBL/GenBank/DDBJ databases">
        <title>Draft genome sequence of Aliiroseovarius crassostreae CV919-312TSm, the causative agent of Roseovarius Oyster Disease (formerly Juvenile Oyster Disease).</title>
        <authorList>
            <person name="Kessner L."/>
            <person name="Spinard E."/>
            <person name="Nelson D."/>
        </authorList>
    </citation>
    <scope>NUCLEOTIDE SEQUENCE [LARGE SCALE GENOMIC DNA]</scope>
    <source>
        <strain evidence="6 7">CV919-312</strain>
    </source>
</reference>
<dbReference type="InterPro" id="IPR000847">
    <property type="entry name" value="LysR_HTH_N"/>
</dbReference>
<protein>
    <submittedName>
        <fullName evidence="6">LysR family transcriptional regulator</fullName>
    </submittedName>
</protein>
<dbReference type="SUPFAM" id="SSF53850">
    <property type="entry name" value="Periplasmic binding protein-like II"/>
    <property type="match status" value="1"/>
</dbReference>
<evidence type="ECO:0000313" key="6">
    <source>
        <dbReference type="EMBL" id="KPN64494.1"/>
    </source>
</evidence>
<evidence type="ECO:0000256" key="3">
    <source>
        <dbReference type="ARBA" id="ARBA00023125"/>
    </source>
</evidence>
<dbReference type="Pfam" id="PF03466">
    <property type="entry name" value="LysR_substrate"/>
    <property type="match status" value="1"/>
</dbReference>
<dbReference type="STRING" id="154981.AKJ29_17980"/>
<dbReference type="PRINTS" id="PR00039">
    <property type="entry name" value="HTHLYSR"/>
</dbReference>
<comment type="caution">
    <text evidence="6">The sequence shown here is derived from an EMBL/GenBank/DDBJ whole genome shotgun (WGS) entry which is preliminary data.</text>
</comment>
<dbReference type="RefSeq" id="WP_055188794.1">
    <property type="nucleotide sequence ID" value="NZ_FPBS01000001.1"/>
</dbReference>
<dbReference type="Proteomes" id="UP000050471">
    <property type="component" value="Unassembled WGS sequence"/>
</dbReference>
<dbReference type="PANTHER" id="PTHR30537:SF26">
    <property type="entry name" value="GLYCINE CLEAVAGE SYSTEM TRANSCRIPTIONAL ACTIVATOR"/>
    <property type="match status" value="1"/>
</dbReference>
<evidence type="ECO:0000256" key="2">
    <source>
        <dbReference type="ARBA" id="ARBA00023015"/>
    </source>
</evidence>
<dbReference type="InterPro" id="IPR036388">
    <property type="entry name" value="WH-like_DNA-bd_sf"/>
</dbReference>
<keyword evidence="3" id="KW-0238">DNA-binding</keyword>
<dbReference type="Gene3D" id="1.10.10.10">
    <property type="entry name" value="Winged helix-like DNA-binding domain superfamily/Winged helix DNA-binding domain"/>
    <property type="match status" value="1"/>
</dbReference>
<dbReference type="Pfam" id="PF00126">
    <property type="entry name" value="HTH_1"/>
    <property type="match status" value="1"/>
</dbReference>
<evidence type="ECO:0000313" key="7">
    <source>
        <dbReference type="Proteomes" id="UP000050471"/>
    </source>
</evidence>
<dbReference type="InterPro" id="IPR058163">
    <property type="entry name" value="LysR-type_TF_proteobact-type"/>
</dbReference>
<organism evidence="6 7">
    <name type="scientific">Aliiroseovarius crassostreae</name>
    <dbReference type="NCBI Taxonomy" id="154981"/>
    <lineage>
        <taxon>Bacteria</taxon>
        <taxon>Pseudomonadati</taxon>
        <taxon>Pseudomonadota</taxon>
        <taxon>Alphaproteobacteria</taxon>
        <taxon>Rhodobacterales</taxon>
        <taxon>Paracoccaceae</taxon>
        <taxon>Aliiroseovarius</taxon>
    </lineage>
</organism>
<dbReference type="PROSITE" id="PS50931">
    <property type="entry name" value="HTH_LYSR"/>
    <property type="match status" value="1"/>
</dbReference>
<keyword evidence="2" id="KW-0805">Transcription regulation</keyword>
<dbReference type="Gene3D" id="3.40.190.10">
    <property type="entry name" value="Periplasmic binding protein-like II"/>
    <property type="match status" value="2"/>
</dbReference>
<feature type="domain" description="HTH lysR-type" evidence="5">
    <location>
        <begin position="9"/>
        <end position="66"/>
    </location>
</feature>
<dbReference type="InterPro" id="IPR036390">
    <property type="entry name" value="WH_DNA-bd_sf"/>
</dbReference>
<dbReference type="GO" id="GO:0006351">
    <property type="term" value="P:DNA-templated transcription"/>
    <property type="evidence" value="ECO:0007669"/>
    <property type="project" value="TreeGrafter"/>
</dbReference>
<accession>A0A0P7IKA2</accession>
<evidence type="ECO:0000256" key="1">
    <source>
        <dbReference type="ARBA" id="ARBA00009437"/>
    </source>
</evidence>
<dbReference type="AlphaFoldDB" id="A0A0P7IKA2"/>
<proteinExistence type="inferred from homology"/>
<evidence type="ECO:0000256" key="4">
    <source>
        <dbReference type="ARBA" id="ARBA00023163"/>
    </source>
</evidence>
<dbReference type="InterPro" id="IPR005119">
    <property type="entry name" value="LysR_subst-bd"/>
</dbReference>
<dbReference type="PANTHER" id="PTHR30537">
    <property type="entry name" value="HTH-TYPE TRANSCRIPTIONAL REGULATOR"/>
    <property type="match status" value="1"/>
</dbReference>
<dbReference type="OrthoDB" id="5526340at2"/>
<keyword evidence="4" id="KW-0804">Transcription</keyword>
<dbReference type="GO" id="GO:0003700">
    <property type="term" value="F:DNA-binding transcription factor activity"/>
    <property type="evidence" value="ECO:0007669"/>
    <property type="project" value="InterPro"/>
</dbReference>
<keyword evidence="7" id="KW-1185">Reference proteome</keyword>
<evidence type="ECO:0000259" key="5">
    <source>
        <dbReference type="PROSITE" id="PS50931"/>
    </source>
</evidence>
<name>A0A0P7IKA2_9RHOB</name>
<gene>
    <name evidence="6" type="ORF">AKJ29_17980</name>
</gene>
<sequence>MIISRRFLPSIPSLLAIEAVDRLGSAQSAAQDLSLTQSAISRQLKQLEAQMGVDLIQRDQLRLGLTPAGREFAREARQVLEKLGHASIRLRANPAGGSLDLSILPAFGLNWLAPRLKSFVAAHPDISVNLHTHNRPFDFANNPAQAAIHYRADRQADGHLDDWPGVEQLPLMPKFVMPVCAPDLMAAPVGQPAALLHLPLLHLETHPDSWEVWFARHGVAATGLEGMLFDQSSTMTQAAVHGLGLALLPSFLAMEEIRLGRLVPALEAAPVSLGDYALVWPEAQSSHLPLIRFRSWLKAQVAGEI</sequence>
<dbReference type="EMBL" id="LKBA01000004">
    <property type="protein sequence ID" value="KPN64494.1"/>
    <property type="molecule type" value="Genomic_DNA"/>
</dbReference>
<dbReference type="GO" id="GO:0043565">
    <property type="term" value="F:sequence-specific DNA binding"/>
    <property type="evidence" value="ECO:0007669"/>
    <property type="project" value="TreeGrafter"/>
</dbReference>